<dbReference type="AlphaFoldDB" id="A0A6L2LED9"/>
<organism evidence="5">
    <name type="scientific">Tanacetum cinerariifolium</name>
    <name type="common">Dalmatian daisy</name>
    <name type="synonym">Chrysanthemum cinerariifolium</name>
    <dbReference type="NCBI Taxonomy" id="118510"/>
    <lineage>
        <taxon>Eukaryota</taxon>
        <taxon>Viridiplantae</taxon>
        <taxon>Streptophyta</taxon>
        <taxon>Embryophyta</taxon>
        <taxon>Tracheophyta</taxon>
        <taxon>Spermatophyta</taxon>
        <taxon>Magnoliopsida</taxon>
        <taxon>eudicotyledons</taxon>
        <taxon>Gunneridae</taxon>
        <taxon>Pentapetalae</taxon>
        <taxon>asterids</taxon>
        <taxon>campanulids</taxon>
        <taxon>Asterales</taxon>
        <taxon>Asteraceae</taxon>
        <taxon>Asteroideae</taxon>
        <taxon>Anthemideae</taxon>
        <taxon>Anthemidinae</taxon>
        <taxon>Tanacetum</taxon>
    </lineage>
</organism>
<keyword evidence="1" id="KW-0677">Repeat</keyword>
<dbReference type="Pfam" id="PF00806">
    <property type="entry name" value="PUF"/>
    <property type="match status" value="2"/>
</dbReference>
<dbReference type="PANTHER" id="PTHR12537">
    <property type="entry name" value="RNA BINDING PROTEIN PUMILIO-RELATED"/>
    <property type="match status" value="1"/>
</dbReference>
<dbReference type="SMART" id="SM00025">
    <property type="entry name" value="Pumilio"/>
    <property type="match status" value="1"/>
</dbReference>
<dbReference type="GO" id="GO:0003729">
    <property type="term" value="F:mRNA binding"/>
    <property type="evidence" value="ECO:0007669"/>
    <property type="project" value="TreeGrafter"/>
</dbReference>
<evidence type="ECO:0000313" key="5">
    <source>
        <dbReference type="EMBL" id="GEU60156.1"/>
    </source>
</evidence>
<dbReference type="InterPro" id="IPR001313">
    <property type="entry name" value="Pumilio_RNA-bd_rpt"/>
</dbReference>
<sequence length="213" mass="23743">MMEPTVCPDGSWHQNHVGASLMDIGSLMYLIPGYNPYGIQSFLSEVASVSVSLVIEPGFSFGEVSCTRTRKKVTCCHFSSYGKLLASAGDDKKRVLEHCEDLKTLSKVMDEILACHVLEHGNPNERSIIIQELAGKIVQMSQQKFASNVVEKCLTFGDVSERQLLVNEMLGTTDENEPLQRNLLLLDKGEWLHNMLHRKEEGIGSEFVQLTEA</sequence>
<comment type="caution">
    <text evidence="5">The sequence shown here is derived from an EMBL/GenBank/DDBJ whole genome shotgun (WGS) entry which is preliminary data.</text>
</comment>
<dbReference type="SUPFAM" id="SSF48371">
    <property type="entry name" value="ARM repeat"/>
    <property type="match status" value="1"/>
</dbReference>
<dbReference type="EMBL" id="BKCJ010004290">
    <property type="protein sequence ID" value="GEU60156.1"/>
    <property type="molecule type" value="Genomic_DNA"/>
</dbReference>
<reference evidence="5" key="1">
    <citation type="journal article" date="2019" name="Sci. Rep.">
        <title>Draft genome of Tanacetum cinerariifolium, the natural source of mosquito coil.</title>
        <authorList>
            <person name="Yamashiro T."/>
            <person name="Shiraishi A."/>
            <person name="Satake H."/>
            <person name="Nakayama K."/>
        </authorList>
    </citation>
    <scope>NUCLEOTIDE SEQUENCE</scope>
</reference>
<accession>A0A6L2LED9</accession>
<evidence type="ECO:0000256" key="3">
    <source>
        <dbReference type="ARBA" id="ARBA00022884"/>
    </source>
</evidence>
<dbReference type="InterPro" id="IPR011989">
    <property type="entry name" value="ARM-like"/>
</dbReference>
<keyword evidence="3" id="KW-0694">RNA-binding</keyword>
<dbReference type="PROSITE" id="PS50302">
    <property type="entry name" value="PUM"/>
    <property type="match status" value="1"/>
</dbReference>
<dbReference type="Gene3D" id="1.25.10.10">
    <property type="entry name" value="Leucine-rich Repeat Variant"/>
    <property type="match status" value="1"/>
</dbReference>
<proteinExistence type="predicted"/>
<dbReference type="PANTHER" id="PTHR12537:SF128">
    <property type="entry name" value="PUMILIO HOMOLOG 1-RELATED"/>
    <property type="match status" value="1"/>
</dbReference>
<dbReference type="InterPro" id="IPR016024">
    <property type="entry name" value="ARM-type_fold"/>
</dbReference>
<name>A0A6L2LED9_TANCI</name>
<gene>
    <name evidence="5" type="ORF">Tci_032134</name>
</gene>
<dbReference type="GO" id="GO:0005737">
    <property type="term" value="C:cytoplasm"/>
    <property type="evidence" value="ECO:0007669"/>
    <property type="project" value="TreeGrafter"/>
</dbReference>
<evidence type="ECO:0000256" key="2">
    <source>
        <dbReference type="ARBA" id="ARBA00022845"/>
    </source>
</evidence>
<dbReference type="GO" id="GO:0006417">
    <property type="term" value="P:regulation of translation"/>
    <property type="evidence" value="ECO:0007669"/>
    <property type="project" value="UniProtKB-KW"/>
</dbReference>
<evidence type="ECO:0000256" key="1">
    <source>
        <dbReference type="ARBA" id="ARBA00022737"/>
    </source>
</evidence>
<keyword evidence="2" id="KW-0810">Translation regulation</keyword>
<protein>
    <submittedName>
        <fullName evidence="5">Pumilio homolog 2-like</fullName>
    </submittedName>
</protein>
<feature type="repeat" description="Pumilio" evidence="4">
    <location>
        <begin position="132"/>
        <end position="167"/>
    </location>
</feature>
<evidence type="ECO:0000256" key="4">
    <source>
        <dbReference type="PROSITE-ProRule" id="PRU00317"/>
    </source>
</evidence>